<organism evidence="3">
    <name type="scientific">uncultured Caudovirales phage</name>
    <dbReference type="NCBI Taxonomy" id="2100421"/>
    <lineage>
        <taxon>Viruses</taxon>
        <taxon>Duplodnaviria</taxon>
        <taxon>Heunggongvirae</taxon>
        <taxon>Uroviricota</taxon>
        <taxon>Caudoviricetes</taxon>
        <taxon>Peduoviridae</taxon>
        <taxon>Maltschvirus</taxon>
        <taxon>Maltschvirus maltsch</taxon>
    </lineage>
</organism>
<proteinExistence type="predicted"/>
<protein>
    <recommendedName>
        <fullName evidence="2">Glycine-rich domain-containing protein</fullName>
    </recommendedName>
</protein>
<name>A0A6J5N5W6_9CAUD</name>
<gene>
    <name evidence="3" type="ORF">UFOVP630_29</name>
</gene>
<sequence>MSSPVETLYSTPGTYVYTVPAGVTSLVVECIGAGGAGGSMNRTITSNYGVGGGGGGAYASSTLTVTPGATYSIIVGAGAQPSTTVTFPGKGGSSSFIQGATSLVMADSGNTPSLNTNGAAPTNGGTRGSALVSIGTIKYDGGWGQGGATLGFASGGGGGAAGRGGVGQPTVQNGTRVSTGGVGSTPGGDGGSGRANPPATGGVGFPGLSYGGGGGGCWSGNQKVLLGGNGANGVVIITYTPNIETCYFVLID</sequence>
<accession>A0A6J5N5W6</accession>
<feature type="compositionally biased region" description="Gly residues" evidence="1">
    <location>
        <begin position="180"/>
        <end position="193"/>
    </location>
</feature>
<evidence type="ECO:0000256" key="1">
    <source>
        <dbReference type="SAM" id="MobiDB-lite"/>
    </source>
</evidence>
<reference evidence="3" key="1">
    <citation type="submission" date="2020-04" db="EMBL/GenBank/DDBJ databases">
        <authorList>
            <person name="Chiriac C."/>
            <person name="Salcher M."/>
            <person name="Ghai R."/>
            <person name="Kavagutti S V."/>
        </authorList>
    </citation>
    <scope>NUCLEOTIDE SEQUENCE</scope>
</reference>
<evidence type="ECO:0000313" key="3">
    <source>
        <dbReference type="EMBL" id="CAB4154156.1"/>
    </source>
</evidence>
<dbReference type="InterPro" id="IPR049304">
    <property type="entry name" value="Gly_rich_dom"/>
</dbReference>
<evidence type="ECO:0000259" key="2">
    <source>
        <dbReference type="Pfam" id="PF21722"/>
    </source>
</evidence>
<feature type="region of interest" description="Disordered" evidence="1">
    <location>
        <begin position="161"/>
        <end position="196"/>
    </location>
</feature>
<dbReference type="Pfam" id="PF21722">
    <property type="entry name" value="Gly_rich_2"/>
    <property type="match status" value="1"/>
</dbReference>
<feature type="domain" description="Glycine-rich" evidence="2">
    <location>
        <begin position="11"/>
        <end position="239"/>
    </location>
</feature>
<dbReference type="EMBL" id="LR796607">
    <property type="protein sequence ID" value="CAB4154156.1"/>
    <property type="molecule type" value="Genomic_DNA"/>
</dbReference>